<feature type="region of interest" description="Disordered" evidence="1">
    <location>
        <begin position="50"/>
        <end position="120"/>
    </location>
</feature>
<evidence type="ECO:0000313" key="2">
    <source>
        <dbReference type="EMBL" id="OCT47050.1"/>
    </source>
</evidence>
<accession>A0A1C1CET7</accession>
<dbReference type="OrthoDB" id="2610923at2759"/>
<dbReference type="EMBL" id="LGRB01000014">
    <property type="protein sequence ID" value="OCT47050.1"/>
    <property type="molecule type" value="Genomic_DNA"/>
</dbReference>
<evidence type="ECO:0000256" key="1">
    <source>
        <dbReference type="SAM" id="MobiDB-lite"/>
    </source>
</evidence>
<sequence length="120" mass="13878">MIRRERGVDRYLYNQVGTGDQNVPNSTRKVDLRSAQGRILHPRNLIIDKSMIDESMNDESMNDESMNDESMNDESMNDESMNDESMNDESMNDESMIDESLNFSNTTTTRRNRNSITART</sequence>
<feature type="compositionally biased region" description="Low complexity" evidence="1">
    <location>
        <begin position="102"/>
        <end position="120"/>
    </location>
</feature>
<gene>
    <name evidence="2" type="ORF">CLCR_02677</name>
</gene>
<reference evidence="3" key="1">
    <citation type="submission" date="2015-07" db="EMBL/GenBank/DDBJ databases">
        <authorList>
            <person name="Teixeira M.M."/>
            <person name="Souza R.C."/>
            <person name="Almeida L.G."/>
            <person name="Vicente V.A."/>
            <person name="de Hoog S."/>
            <person name="Bocca A.L."/>
            <person name="de Almeida S.R."/>
            <person name="Vasconcelos A.T."/>
            <person name="Felipe M.S."/>
        </authorList>
    </citation>
    <scope>NUCLEOTIDE SEQUENCE [LARGE SCALE GENOMIC DNA]</scope>
    <source>
        <strain evidence="3">KSF</strain>
    </source>
</reference>
<feature type="compositionally biased region" description="Acidic residues" evidence="1">
    <location>
        <begin position="55"/>
        <end position="97"/>
    </location>
</feature>
<proteinExistence type="predicted"/>
<organism evidence="2 3">
    <name type="scientific">Cladophialophora carrionii</name>
    <dbReference type="NCBI Taxonomy" id="86049"/>
    <lineage>
        <taxon>Eukaryota</taxon>
        <taxon>Fungi</taxon>
        <taxon>Dikarya</taxon>
        <taxon>Ascomycota</taxon>
        <taxon>Pezizomycotina</taxon>
        <taxon>Eurotiomycetes</taxon>
        <taxon>Chaetothyriomycetidae</taxon>
        <taxon>Chaetothyriales</taxon>
        <taxon>Herpotrichiellaceae</taxon>
        <taxon>Cladophialophora</taxon>
    </lineage>
</organism>
<evidence type="ECO:0000313" key="3">
    <source>
        <dbReference type="Proteomes" id="UP000094526"/>
    </source>
</evidence>
<protein>
    <submittedName>
        <fullName evidence="2">Uncharacterized protein</fullName>
    </submittedName>
</protein>
<comment type="caution">
    <text evidence="2">The sequence shown here is derived from an EMBL/GenBank/DDBJ whole genome shotgun (WGS) entry which is preliminary data.</text>
</comment>
<dbReference type="VEuPathDB" id="FungiDB:CLCR_02677"/>
<keyword evidence="3" id="KW-1185">Reference proteome</keyword>
<name>A0A1C1CET7_9EURO</name>
<dbReference type="Proteomes" id="UP000094526">
    <property type="component" value="Unassembled WGS sequence"/>
</dbReference>
<dbReference type="AlphaFoldDB" id="A0A1C1CET7"/>